<dbReference type="Pfam" id="PF21797">
    <property type="entry name" value="CycT2-like_C"/>
    <property type="match status" value="1"/>
</dbReference>
<dbReference type="GO" id="GO:0016538">
    <property type="term" value="F:cyclin-dependent protein serine/threonine kinase regulator activity"/>
    <property type="evidence" value="ECO:0007669"/>
    <property type="project" value="InterPro"/>
</dbReference>
<dbReference type="GO" id="GO:0006357">
    <property type="term" value="P:regulation of transcription by RNA polymerase II"/>
    <property type="evidence" value="ECO:0007669"/>
    <property type="project" value="InterPro"/>
</dbReference>
<evidence type="ECO:0000313" key="10">
    <source>
        <dbReference type="Proteomes" id="UP001162972"/>
    </source>
</evidence>
<evidence type="ECO:0000256" key="5">
    <source>
        <dbReference type="ARBA" id="ARBA00032263"/>
    </source>
</evidence>
<dbReference type="Proteomes" id="UP001162972">
    <property type="component" value="Chromosome 2"/>
</dbReference>
<feature type="domain" description="Cyclin-like" evidence="8">
    <location>
        <begin position="168"/>
        <end position="252"/>
    </location>
</feature>
<evidence type="ECO:0000259" key="8">
    <source>
        <dbReference type="SMART" id="SM00385"/>
    </source>
</evidence>
<keyword evidence="4" id="KW-0131">Cell cycle</keyword>
<protein>
    <recommendedName>
        <fullName evidence="5">B-like cyclin</fullName>
    </recommendedName>
</protein>
<dbReference type="SUPFAM" id="SSF47954">
    <property type="entry name" value="Cyclin-like"/>
    <property type="match status" value="2"/>
</dbReference>
<evidence type="ECO:0000256" key="7">
    <source>
        <dbReference type="RuleBase" id="RU000383"/>
    </source>
</evidence>
<dbReference type="InterPro" id="IPR013763">
    <property type="entry name" value="Cyclin-like_dom"/>
</dbReference>
<proteinExistence type="inferred from homology"/>
<evidence type="ECO:0000313" key="9">
    <source>
        <dbReference type="EMBL" id="KAJ6405813.1"/>
    </source>
</evidence>
<evidence type="ECO:0000256" key="6">
    <source>
        <dbReference type="ARBA" id="ARBA00061204"/>
    </source>
</evidence>
<comment type="caution">
    <text evidence="9">The sequence shown here is derived from an EMBL/GenBank/DDBJ whole genome shotgun (WGS) entry which is preliminary data.</text>
</comment>
<keyword evidence="10" id="KW-1185">Reference proteome</keyword>
<feature type="domain" description="Cyclin-like" evidence="8">
    <location>
        <begin position="53"/>
        <end position="155"/>
    </location>
</feature>
<dbReference type="InterPro" id="IPR036915">
    <property type="entry name" value="Cyclin-like_sf"/>
</dbReference>
<evidence type="ECO:0000256" key="2">
    <source>
        <dbReference type="ARBA" id="ARBA00022618"/>
    </source>
</evidence>
<keyword evidence="2" id="KW-0132">Cell division</keyword>
<gene>
    <name evidence="9" type="ORF">OIU84_013725</name>
</gene>
<comment type="similarity">
    <text evidence="6">Belongs to the cyclin family. Cyclin T subfamily.</text>
</comment>
<comment type="subunit">
    <text evidence="1">Interacts with the CDC2 protein kinase to form a serine/threonine kinase holoenzyme complex also known as maturation promoting factor (MPF). The cyclin subunit imparts substrate specificity to the complex.</text>
</comment>
<dbReference type="GO" id="GO:0051301">
    <property type="term" value="P:cell division"/>
    <property type="evidence" value="ECO:0007669"/>
    <property type="project" value="UniProtKB-KW"/>
</dbReference>
<evidence type="ECO:0000256" key="1">
    <source>
        <dbReference type="ARBA" id="ARBA00011177"/>
    </source>
</evidence>
<dbReference type="FunFam" id="1.10.472.10:FF:000081">
    <property type="entry name" value="Cyclin family protein"/>
    <property type="match status" value="1"/>
</dbReference>
<dbReference type="Pfam" id="PF00134">
    <property type="entry name" value="Cyclin_N"/>
    <property type="match status" value="1"/>
</dbReference>
<dbReference type="PANTHER" id="PTHR10026">
    <property type="entry name" value="CYCLIN"/>
    <property type="match status" value="1"/>
</dbReference>
<dbReference type="SMART" id="SM00385">
    <property type="entry name" value="CYCLIN"/>
    <property type="match status" value="2"/>
</dbReference>
<accession>A0AAD6JJA9</accession>
<dbReference type="EMBL" id="JAPFFJ010000017">
    <property type="protein sequence ID" value="KAJ6405813.1"/>
    <property type="molecule type" value="Genomic_DNA"/>
</dbReference>
<keyword evidence="3 7" id="KW-0195">Cyclin</keyword>
<reference evidence="9 10" key="1">
    <citation type="journal article" date="2023" name="Int. J. Mol. Sci.">
        <title>De Novo Assembly and Annotation of 11 Diverse Shrub Willow (Salix) Genomes Reveals Novel Gene Organization in Sex-Linked Regions.</title>
        <authorList>
            <person name="Hyden B."/>
            <person name="Feng K."/>
            <person name="Yates T.B."/>
            <person name="Jawdy S."/>
            <person name="Cereghino C."/>
            <person name="Smart L.B."/>
            <person name="Muchero W."/>
        </authorList>
    </citation>
    <scope>NUCLEOTIDE SEQUENCE [LARGE SCALE GENOMIC DNA]</scope>
    <source>
        <tissue evidence="9">Shoot tip</tissue>
    </source>
</reference>
<dbReference type="PIRSF" id="PIRSF036580">
    <property type="entry name" value="Cyclin_L"/>
    <property type="match status" value="1"/>
</dbReference>
<name>A0AAD6JJA9_9ROSI</name>
<evidence type="ECO:0000256" key="4">
    <source>
        <dbReference type="ARBA" id="ARBA00023306"/>
    </source>
</evidence>
<organism evidence="9 10">
    <name type="scientific">Salix udensis</name>
    <dbReference type="NCBI Taxonomy" id="889485"/>
    <lineage>
        <taxon>Eukaryota</taxon>
        <taxon>Viridiplantae</taxon>
        <taxon>Streptophyta</taxon>
        <taxon>Embryophyta</taxon>
        <taxon>Tracheophyta</taxon>
        <taxon>Spermatophyta</taxon>
        <taxon>Magnoliopsida</taxon>
        <taxon>eudicotyledons</taxon>
        <taxon>Gunneridae</taxon>
        <taxon>Pentapetalae</taxon>
        <taxon>rosids</taxon>
        <taxon>fabids</taxon>
        <taxon>Malpighiales</taxon>
        <taxon>Salicaceae</taxon>
        <taxon>Saliceae</taxon>
        <taxon>Salix</taxon>
    </lineage>
</organism>
<dbReference type="Gene3D" id="1.10.472.10">
    <property type="entry name" value="Cyclin-like"/>
    <property type="match status" value="2"/>
</dbReference>
<dbReference type="AlphaFoldDB" id="A0AAD6JJA9"/>
<evidence type="ECO:0000256" key="3">
    <source>
        <dbReference type="ARBA" id="ARBA00023127"/>
    </source>
</evidence>
<dbReference type="InterPro" id="IPR043198">
    <property type="entry name" value="Cyclin/Ssn8"/>
</dbReference>
<sequence>MTKIATSMHLPKEPQYHTRKWYFSSQEIEDFSPSRKDGIDVEKESQLRKLYCSFIKELGVKLKVPQVTIACALILCHRFYMRQSHAKNDWKTMASASMFLACKLEETPRLLRDVVVVAYELMHKKDPSASHRIRQIRFCSSQKELLVTGERLLLATIGFDLDVQLPYKPLVNALKKLNMYPDLAKVAWNFVNDWLCTTLCLQYKPHYIAAGSMYLAAKFQKVKLPTEKGNVWWLEFDISPKQLEEVIQQMARLLEQDPKRDSAGNTWEGSTI</sequence>
<dbReference type="InterPro" id="IPR006671">
    <property type="entry name" value="Cyclin_N"/>
</dbReference>